<dbReference type="EMBL" id="LANX01000001">
    <property type="protein sequence ID" value="KJV68733.1"/>
    <property type="molecule type" value="Genomic_DNA"/>
</dbReference>
<proteinExistence type="predicted"/>
<organism evidence="2 3">
    <name type="scientific">Candidatus Neoehrlichia procyonis str. RAC413</name>
    <dbReference type="NCBI Taxonomy" id="1359163"/>
    <lineage>
        <taxon>Bacteria</taxon>
        <taxon>Pseudomonadati</taxon>
        <taxon>Pseudomonadota</taxon>
        <taxon>Alphaproteobacteria</taxon>
        <taxon>Rickettsiales</taxon>
        <taxon>Anaplasmataceae</taxon>
        <taxon>Candidatus Neoehrlichia</taxon>
    </lineage>
</organism>
<dbReference type="Proteomes" id="UP000033562">
    <property type="component" value="Unassembled WGS sequence"/>
</dbReference>
<dbReference type="PATRIC" id="fig|1359163.3.peg.92"/>
<reference evidence="2 3" key="1">
    <citation type="submission" date="2015-02" db="EMBL/GenBank/DDBJ databases">
        <title>Genome Sequencing of Rickettsiales.</title>
        <authorList>
            <person name="Daugherty S.C."/>
            <person name="Su Q."/>
            <person name="Abolude K."/>
            <person name="Beier-Sexton M."/>
            <person name="Carlyon J.A."/>
            <person name="Carter R."/>
            <person name="Day N.P."/>
            <person name="Dumler S.J."/>
            <person name="Dyachenko V."/>
            <person name="Godinez A."/>
            <person name="Kurtti T.J."/>
            <person name="Lichay M."/>
            <person name="Mullins K.E."/>
            <person name="Ott S."/>
            <person name="Pappas-Brown V."/>
            <person name="Paris D.H."/>
            <person name="Patel P."/>
            <person name="Richards A.L."/>
            <person name="Sadzewicz L."/>
            <person name="Sears K."/>
            <person name="Seidman D."/>
            <person name="Sengamalay N."/>
            <person name="Stenos J."/>
            <person name="Tallon L.J."/>
            <person name="Vincent G."/>
            <person name="Fraser C.M."/>
            <person name="Munderloh U."/>
            <person name="Dunning-Hotopp J.C."/>
        </authorList>
    </citation>
    <scope>NUCLEOTIDE SEQUENCE [LARGE SCALE GENOMIC DNA]</scope>
    <source>
        <strain evidence="2 3">RAC413</strain>
    </source>
</reference>
<evidence type="ECO:0000256" key="1">
    <source>
        <dbReference type="SAM" id="MobiDB-lite"/>
    </source>
</evidence>
<name>A0A0F3NL00_9RICK</name>
<dbReference type="STRING" id="1359163.NLO413_0094"/>
<feature type="region of interest" description="Disordered" evidence="1">
    <location>
        <begin position="91"/>
        <end position="121"/>
    </location>
</feature>
<gene>
    <name evidence="2" type="ORF">NLO413_0094</name>
</gene>
<sequence length="121" mass="14459">MSFYTHEIIRKQVDGEMMKSNNYGNSVLSDPAYRDKYKEKFLEAQKKGMDMVVYYDGTIALIENKITMYPYGWHKKKRDFERIKFGNESKRRRKSQVLQESSVAEKIDNSHVNYQKEPEFV</sequence>
<protein>
    <submittedName>
        <fullName evidence="2">Uncharacterized protein</fullName>
    </submittedName>
</protein>
<keyword evidence="3" id="KW-1185">Reference proteome</keyword>
<dbReference type="AlphaFoldDB" id="A0A0F3NL00"/>
<evidence type="ECO:0000313" key="3">
    <source>
        <dbReference type="Proteomes" id="UP000033562"/>
    </source>
</evidence>
<accession>A0A0F3NL00</accession>
<feature type="compositionally biased region" description="Basic and acidic residues" evidence="1">
    <location>
        <begin position="103"/>
        <end position="121"/>
    </location>
</feature>
<evidence type="ECO:0000313" key="2">
    <source>
        <dbReference type="EMBL" id="KJV68733.1"/>
    </source>
</evidence>
<comment type="caution">
    <text evidence="2">The sequence shown here is derived from an EMBL/GenBank/DDBJ whole genome shotgun (WGS) entry which is preliminary data.</text>
</comment>